<dbReference type="SUPFAM" id="SSF51445">
    <property type="entry name" value="(Trans)glycosidases"/>
    <property type="match status" value="1"/>
</dbReference>
<dbReference type="PANTHER" id="PTHR43053:SF3">
    <property type="entry name" value="ALPHA-GALACTOSIDASE C-RELATED"/>
    <property type="match status" value="1"/>
</dbReference>
<dbReference type="CDD" id="cd14791">
    <property type="entry name" value="GH36"/>
    <property type="match status" value="1"/>
</dbReference>
<accession>A0ABP8U804</accession>
<dbReference type="Pfam" id="PF02065">
    <property type="entry name" value="Melibiase"/>
    <property type="match status" value="1"/>
</dbReference>
<reference evidence="8" key="1">
    <citation type="journal article" date="2019" name="Int. J. Syst. Evol. Microbiol.">
        <title>The Global Catalogue of Microorganisms (GCM) 10K type strain sequencing project: providing services to taxonomists for standard genome sequencing and annotation.</title>
        <authorList>
            <consortium name="The Broad Institute Genomics Platform"/>
            <consortium name="The Broad Institute Genome Sequencing Center for Infectious Disease"/>
            <person name="Wu L."/>
            <person name="Ma J."/>
        </authorList>
    </citation>
    <scope>NUCLEOTIDE SEQUENCE [LARGE SCALE GENOMIC DNA]</scope>
    <source>
        <strain evidence="8">JCM 17939</strain>
    </source>
</reference>
<dbReference type="PANTHER" id="PTHR43053">
    <property type="entry name" value="GLYCOSIDASE FAMILY 31"/>
    <property type="match status" value="1"/>
</dbReference>
<dbReference type="PROSITE" id="PS00512">
    <property type="entry name" value="ALPHA_GALACTOSIDASE"/>
    <property type="match status" value="1"/>
</dbReference>
<dbReference type="Proteomes" id="UP001501442">
    <property type="component" value="Unassembled WGS sequence"/>
</dbReference>
<dbReference type="InterPro" id="IPR017853">
    <property type="entry name" value="GH"/>
</dbReference>
<keyword evidence="4" id="KW-0326">Glycosidase</keyword>
<keyword evidence="8" id="KW-1185">Reference proteome</keyword>
<evidence type="ECO:0000256" key="4">
    <source>
        <dbReference type="ARBA" id="ARBA00023295"/>
    </source>
</evidence>
<dbReference type="RefSeq" id="WP_345430980.1">
    <property type="nucleotide sequence ID" value="NZ_BAABHK010000003.1"/>
</dbReference>
<dbReference type="Gene3D" id="2.70.98.60">
    <property type="entry name" value="alpha-galactosidase from lactobacil brevis"/>
    <property type="match status" value="1"/>
</dbReference>
<dbReference type="Gene3D" id="3.20.20.70">
    <property type="entry name" value="Aldolase class I"/>
    <property type="match status" value="1"/>
</dbReference>
<feature type="domain" description="Glycosyl hydrolase family 36 N-terminal" evidence="6">
    <location>
        <begin position="25"/>
        <end position="265"/>
    </location>
</feature>
<dbReference type="InterPro" id="IPR038417">
    <property type="entry name" value="Alpga-gal_N_sf"/>
</dbReference>
<evidence type="ECO:0000256" key="5">
    <source>
        <dbReference type="SAM" id="MobiDB-lite"/>
    </source>
</evidence>
<dbReference type="Pfam" id="PF16875">
    <property type="entry name" value="Glyco_hydro_36N"/>
    <property type="match status" value="1"/>
</dbReference>
<dbReference type="InterPro" id="IPR002252">
    <property type="entry name" value="Glyco_hydro_36"/>
</dbReference>
<evidence type="ECO:0000313" key="8">
    <source>
        <dbReference type="Proteomes" id="UP001501442"/>
    </source>
</evidence>
<evidence type="ECO:0000313" key="7">
    <source>
        <dbReference type="EMBL" id="GAA4624701.1"/>
    </source>
</evidence>
<dbReference type="PRINTS" id="PR00743">
    <property type="entry name" value="GLHYDRLASE36"/>
</dbReference>
<dbReference type="InterPro" id="IPR000111">
    <property type="entry name" value="Glyco_hydro_27/36_CS"/>
</dbReference>
<evidence type="ECO:0000256" key="2">
    <source>
        <dbReference type="ARBA" id="ARBA00012755"/>
    </source>
</evidence>
<organism evidence="7 8">
    <name type="scientific">Actinoallomurus vinaceus</name>
    <dbReference type="NCBI Taxonomy" id="1080074"/>
    <lineage>
        <taxon>Bacteria</taxon>
        <taxon>Bacillati</taxon>
        <taxon>Actinomycetota</taxon>
        <taxon>Actinomycetes</taxon>
        <taxon>Streptosporangiales</taxon>
        <taxon>Thermomonosporaceae</taxon>
        <taxon>Actinoallomurus</taxon>
    </lineage>
</organism>
<proteinExistence type="predicted"/>
<keyword evidence="3" id="KW-0378">Hydrolase</keyword>
<dbReference type="InterPro" id="IPR031704">
    <property type="entry name" value="Glyco_hydro_36_N"/>
</dbReference>
<comment type="catalytic activity">
    <reaction evidence="1">
        <text>Hydrolysis of terminal, non-reducing alpha-D-galactose residues in alpha-D-galactosides, including galactose oligosaccharides, galactomannans and galactolipids.</text>
        <dbReference type="EC" id="3.2.1.22"/>
    </reaction>
</comment>
<sequence>MDVPNVVQLRAAGTAVVVELTGTVPRVLHWGEDLGELSDDGCAALLLSAEASVLNNAPDVPRRFSVWPTEAEGWSGTPAHEGHVDGTATSPRPRLTGARHRTLPGGGAELVVDLADDVSGLDIVLTYRLDASGVLAVDAALTRTAGGAGRYQVAGVSTFLPLPGRAAELLDFTGKWCRERAPQRRPLDFGGYAREIRRGKPGPDSPYLLVAGVPGFRFRTGEVWGVHVAWSGNQRYLVERPPEGAGVHASALGGGELLRPGEIALGPGETYRTPVCYFAWSDGGLDGLAGRFHDLLRARPQHPARPRPLTLNTWEAVYFDHDLERLLALADRAAEVGVERVVLDDGWFRGRRDDTAGLGDWFVDENVWPNGLAPLADHVHGLGMEFGLWVEPEMVNLGSELARAHPDWVLGPASGLGLGFRHQYVLNIAAEEAWAYLLDRLDTLVGRYSIDYLKWDHNRDLLEAVFGDAGGANRPAVHAQTTALYRLLDTLKTRHPALEIETCAAGGGRIDLGILARTDRVWASDCNDPVERQAIQRWTGQLIPPELIGSHVGAEQAHTTGRLTSASFRLATALFGHAGIEQDLTRCSAEELGRMAAWAAMYREFRPLLHQGRVVRADTEDEATLLHGVVSRDGTDALYCWARTVTSAAGQSGRVRLPGLAPDRDHVVRIRTDLGPPSMHHIAAPAWADRAMRDWVPFPGAVLARAGLPMPTLDPQQAMLIEVRPADPR</sequence>
<evidence type="ECO:0000256" key="3">
    <source>
        <dbReference type="ARBA" id="ARBA00022801"/>
    </source>
</evidence>
<protein>
    <recommendedName>
        <fullName evidence="2">alpha-galactosidase</fullName>
        <ecNumber evidence="2">3.2.1.22</ecNumber>
    </recommendedName>
</protein>
<evidence type="ECO:0000256" key="1">
    <source>
        <dbReference type="ARBA" id="ARBA00001255"/>
    </source>
</evidence>
<dbReference type="EMBL" id="BAABHK010000003">
    <property type="protein sequence ID" value="GAA4624701.1"/>
    <property type="molecule type" value="Genomic_DNA"/>
</dbReference>
<dbReference type="InterPro" id="IPR013785">
    <property type="entry name" value="Aldolase_TIM"/>
</dbReference>
<gene>
    <name evidence="7" type="ORF">GCM10023196_025950</name>
</gene>
<name>A0ABP8U804_9ACTN</name>
<dbReference type="InterPro" id="IPR050985">
    <property type="entry name" value="Alpha-glycosidase_related"/>
</dbReference>
<evidence type="ECO:0000259" key="6">
    <source>
        <dbReference type="Pfam" id="PF16875"/>
    </source>
</evidence>
<comment type="caution">
    <text evidence="7">The sequence shown here is derived from an EMBL/GenBank/DDBJ whole genome shotgun (WGS) entry which is preliminary data.</text>
</comment>
<feature type="region of interest" description="Disordered" evidence="5">
    <location>
        <begin position="71"/>
        <end position="93"/>
    </location>
</feature>
<dbReference type="EC" id="3.2.1.22" evidence="2"/>